<dbReference type="PROSITE" id="PS51257">
    <property type="entry name" value="PROKAR_LIPOPROTEIN"/>
    <property type="match status" value="1"/>
</dbReference>
<dbReference type="Proteomes" id="UP000635245">
    <property type="component" value="Unassembled WGS sequence"/>
</dbReference>
<dbReference type="InterPro" id="IPR000073">
    <property type="entry name" value="AB_hydrolase_1"/>
</dbReference>
<dbReference type="PANTHER" id="PTHR43248">
    <property type="entry name" value="2-SUCCINYL-6-HYDROXY-2,4-CYCLOHEXADIENE-1-CARBOXYLATE SYNTHASE"/>
    <property type="match status" value="1"/>
</dbReference>
<name>A0A934V1N0_9PSEU</name>
<dbReference type="Pfam" id="PF00561">
    <property type="entry name" value="Abhydrolase_1"/>
    <property type="match status" value="1"/>
</dbReference>
<dbReference type="Gene3D" id="3.40.50.1820">
    <property type="entry name" value="alpha/beta hydrolase"/>
    <property type="match status" value="1"/>
</dbReference>
<keyword evidence="2" id="KW-0732">Signal</keyword>
<feature type="region of interest" description="Disordered" evidence="4">
    <location>
        <begin position="21"/>
        <end position="66"/>
    </location>
</feature>
<proteinExistence type="inferred from homology"/>
<gene>
    <name evidence="7" type="ORF">JHE00_04370</name>
</gene>
<comment type="caution">
    <text evidence="7">The sequence shown here is derived from an EMBL/GenBank/DDBJ whole genome shotgun (WGS) entry which is preliminary data.</text>
</comment>
<feature type="domain" description="AB hydrolase-1" evidence="5">
    <location>
        <begin position="101"/>
        <end position="258"/>
    </location>
</feature>
<evidence type="ECO:0000259" key="6">
    <source>
        <dbReference type="Pfam" id="PF08386"/>
    </source>
</evidence>
<sequence>MRGTRAAGAGLVLVLAVACSPEPERSPGPAVGPDSTLPRLTEGLSAPRLQWGPCPSVPGGPSPDTPGLTCAELPVPLDYADPDGETIEIAVSRLSAGEDRPVLLSNPGGPGAPGLFNTLGVDGLTDGRLGEHYDLVGFDPRGVGLSAPVDCPVDDGTAAAVAGASAPTTVERDSATARSFAEACGSLDHALLSQLTTANTARDVEQLRKALGRERVSFYGNSYGTELALTYATVFPGGTGRVVLDGTSDLTVTAREAQSQGARAADARFTELATSMARRDRDWHLGSDAAAVRALYVRTAAELARTPVPFDGTAVDAAALQSARLVPALQDDAQLEPLALSLGFLAGVPGAPSERELAERLGDDGGELAAGQSLRQAVSAYYAIRCAEPGWQRDPAANRGDFERERQRWPVTRGQFSKIGPCAYWPVEPAEPRPALTSRGWSGGSNVLILQHTGDYRAPADGVRAVREALGSRAVLVSADDHRHGVLGRTACATDEAVRWLVEGVLPDADRTCPAS</sequence>
<protein>
    <submittedName>
        <fullName evidence="7">Alpha/beta fold hydrolase</fullName>
    </submittedName>
</protein>
<dbReference type="EMBL" id="JAENJH010000001">
    <property type="protein sequence ID" value="MBK1783551.1"/>
    <property type="molecule type" value="Genomic_DNA"/>
</dbReference>
<feature type="compositionally biased region" description="Pro residues" evidence="4">
    <location>
        <begin position="55"/>
        <end position="64"/>
    </location>
</feature>
<dbReference type="PANTHER" id="PTHR43248:SF29">
    <property type="entry name" value="TRIPEPTIDYL AMINOPEPTIDASE"/>
    <property type="match status" value="1"/>
</dbReference>
<feature type="domain" description="Peptidase S33 tripeptidyl aminopeptidase-like C-terminal" evidence="6">
    <location>
        <begin position="421"/>
        <end position="513"/>
    </location>
</feature>
<evidence type="ECO:0000256" key="3">
    <source>
        <dbReference type="ARBA" id="ARBA00022801"/>
    </source>
</evidence>
<dbReference type="AlphaFoldDB" id="A0A934V1N0"/>
<reference evidence="7" key="1">
    <citation type="submission" date="2020-12" db="EMBL/GenBank/DDBJ databases">
        <title>Prauserella sp. ASG 168, a novel actinomycete isolated from cave rock.</title>
        <authorList>
            <person name="Suriyachadkun C."/>
        </authorList>
    </citation>
    <scope>NUCLEOTIDE SEQUENCE</scope>
    <source>
        <strain evidence="7">ASG 168</strain>
    </source>
</reference>
<evidence type="ECO:0000256" key="4">
    <source>
        <dbReference type="SAM" id="MobiDB-lite"/>
    </source>
</evidence>
<evidence type="ECO:0000259" key="5">
    <source>
        <dbReference type="Pfam" id="PF00561"/>
    </source>
</evidence>
<evidence type="ECO:0000256" key="2">
    <source>
        <dbReference type="ARBA" id="ARBA00022729"/>
    </source>
</evidence>
<dbReference type="RefSeq" id="WP_200314956.1">
    <property type="nucleotide sequence ID" value="NZ_JAENJH010000001.1"/>
</dbReference>
<dbReference type="InterPro" id="IPR013595">
    <property type="entry name" value="Pept_S33_TAP-like_C"/>
</dbReference>
<comment type="similarity">
    <text evidence="1">Belongs to the peptidase S33 family.</text>
</comment>
<keyword evidence="3 7" id="KW-0378">Hydrolase</keyword>
<dbReference type="GO" id="GO:0016787">
    <property type="term" value="F:hydrolase activity"/>
    <property type="evidence" value="ECO:0007669"/>
    <property type="project" value="UniProtKB-KW"/>
</dbReference>
<evidence type="ECO:0000256" key="1">
    <source>
        <dbReference type="ARBA" id="ARBA00010088"/>
    </source>
</evidence>
<dbReference type="Pfam" id="PF08386">
    <property type="entry name" value="Abhydrolase_4"/>
    <property type="match status" value="1"/>
</dbReference>
<accession>A0A934V1N0</accession>
<evidence type="ECO:0000313" key="8">
    <source>
        <dbReference type="Proteomes" id="UP000635245"/>
    </source>
</evidence>
<dbReference type="InterPro" id="IPR051601">
    <property type="entry name" value="Serine_prot/Carboxylest_S33"/>
</dbReference>
<dbReference type="SUPFAM" id="SSF53474">
    <property type="entry name" value="alpha/beta-Hydrolases"/>
    <property type="match status" value="1"/>
</dbReference>
<dbReference type="InterPro" id="IPR029058">
    <property type="entry name" value="AB_hydrolase_fold"/>
</dbReference>
<keyword evidence="8" id="KW-1185">Reference proteome</keyword>
<evidence type="ECO:0000313" key="7">
    <source>
        <dbReference type="EMBL" id="MBK1783551.1"/>
    </source>
</evidence>
<organism evidence="7 8">
    <name type="scientific">Prauserella cavernicola</name>
    <dbReference type="NCBI Taxonomy" id="2800127"/>
    <lineage>
        <taxon>Bacteria</taxon>
        <taxon>Bacillati</taxon>
        <taxon>Actinomycetota</taxon>
        <taxon>Actinomycetes</taxon>
        <taxon>Pseudonocardiales</taxon>
        <taxon>Pseudonocardiaceae</taxon>
        <taxon>Prauserella</taxon>
    </lineage>
</organism>